<evidence type="ECO:0000256" key="8">
    <source>
        <dbReference type="ARBA" id="ARBA00023136"/>
    </source>
</evidence>
<keyword evidence="3 9" id="KW-0812">Transmembrane</keyword>
<feature type="transmembrane region" description="Helical" evidence="9">
    <location>
        <begin position="105"/>
        <end position="123"/>
    </location>
</feature>
<dbReference type="GO" id="GO:0016020">
    <property type="term" value="C:membrane"/>
    <property type="evidence" value="ECO:0007669"/>
    <property type="project" value="InterPro"/>
</dbReference>
<dbReference type="Proteomes" id="UP000284702">
    <property type="component" value="Unassembled WGS sequence"/>
</dbReference>
<proteinExistence type="predicted"/>
<dbReference type="SUPFAM" id="SSF90123">
    <property type="entry name" value="ABC transporter transmembrane region"/>
    <property type="match status" value="1"/>
</dbReference>
<gene>
    <name evidence="11" type="ORF">B5M09_012826</name>
</gene>
<evidence type="ECO:0000256" key="7">
    <source>
        <dbReference type="ARBA" id="ARBA00022989"/>
    </source>
</evidence>
<evidence type="ECO:0000256" key="2">
    <source>
        <dbReference type="ARBA" id="ARBA00022448"/>
    </source>
</evidence>
<dbReference type="InterPro" id="IPR011527">
    <property type="entry name" value="ABC1_TM_dom"/>
</dbReference>
<evidence type="ECO:0000256" key="1">
    <source>
        <dbReference type="ARBA" id="ARBA00004127"/>
    </source>
</evidence>
<sequence>MTATIMPANLTPKFMQDGQLQPDDLWPLGFVNQCQQVSTSFEPNYRSSSRSILWAIVLTYGWRFAFVGLLQLGAIGGTLLGPWVLRRILSAVESTSDKSSFDVASILQLITLLFVVKVVQAVVSARANLENQVIAVRITSALQHLLFQKAVALDARCRRDKSAGEIANLFSNDIQWIINFSVFANQLWLIPVQVLATTTMLYDIIGWATFLGFAVIVVTLVGNNYLAAVQHDAFRYKAQNMDIVMENASIGWDAAKPLFKDVNLKVKRGEFVVVH</sequence>
<name>A0A3R7Z3U7_APHAT</name>
<evidence type="ECO:0000313" key="12">
    <source>
        <dbReference type="Proteomes" id="UP000284702"/>
    </source>
</evidence>
<dbReference type="InterPro" id="IPR050173">
    <property type="entry name" value="ABC_transporter_C-like"/>
</dbReference>
<keyword evidence="2" id="KW-0813">Transport</keyword>
<dbReference type="VEuPathDB" id="FungiDB:H257_17876"/>
<evidence type="ECO:0000313" key="11">
    <source>
        <dbReference type="EMBL" id="RQM19035.1"/>
    </source>
</evidence>
<evidence type="ECO:0000256" key="3">
    <source>
        <dbReference type="ARBA" id="ARBA00022692"/>
    </source>
</evidence>
<comment type="caution">
    <text evidence="11">The sequence shown here is derived from an EMBL/GenBank/DDBJ whole genome shotgun (WGS) entry which is preliminary data.</text>
</comment>
<dbReference type="PANTHER" id="PTHR24223:SF443">
    <property type="entry name" value="MULTIDRUG-RESISTANCE LIKE PROTEIN 1, ISOFORM I"/>
    <property type="match status" value="1"/>
</dbReference>
<evidence type="ECO:0000256" key="5">
    <source>
        <dbReference type="ARBA" id="ARBA00022741"/>
    </source>
</evidence>
<feature type="transmembrane region" description="Helical" evidence="9">
    <location>
        <begin position="176"/>
        <end position="198"/>
    </location>
</feature>
<evidence type="ECO:0000256" key="4">
    <source>
        <dbReference type="ARBA" id="ARBA00022737"/>
    </source>
</evidence>
<dbReference type="EMBL" id="MZMZ02004820">
    <property type="protein sequence ID" value="RQM19035.1"/>
    <property type="molecule type" value="Genomic_DNA"/>
</dbReference>
<accession>A0A3R7Z3U7</accession>
<dbReference type="Pfam" id="PF00664">
    <property type="entry name" value="ABC_membrane"/>
    <property type="match status" value="1"/>
</dbReference>
<dbReference type="InterPro" id="IPR036640">
    <property type="entry name" value="ABC1_TM_sf"/>
</dbReference>
<evidence type="ECO:0000256" key="9">
    <source>
        <dbReference type="SAM" id="Phobius"/>
    </source>
</evidence>
<evidence type="ECO:0000256" key="6">
    <source>
        <dbReference type="ARBA" id="ARBA00022840"/>
    </source>
</evidence>
<feature type="non-terminal residue" evidence="11">
    <location>
        <position position="275"/>
    </location>
</feature>
<keyword evidence="4" id="KW-0677">Repeat</keyword>
<comment type="subcellular location">
    <subcellularLocation>
        <location evidence="1">Endomembrane system</location>
        <topology evidence="1">Multi-pass membrane protein</topology>
    </subcellularLocation>
</comment>
<keyword evidence="8 9" id="KW-0472">Membrane</keyword>
<dbReference type="GO" id="GO:0140359">
    <property type="term" value="F:ABC-type transporter activity"/>
    <property type="evidence" value="ECO:0007669"/>
    <property type="project" value="InterPro"/>
</dbReference>
<feature type="transmembrane region" description="Helical" evidence="9">
    <location>
        <begin position="52"/>
        <end position="85"/>
    </location>
</feature>
<organism evidence="11 12">
    <name type="scientific">Aphanomyces astaci</name>
    <name type="common">Crayfish plague agent</name>
    <dbReference type="NCBI Taxonomy" id="112090"/>
    <lineage>
        <taxon>Eukaryota</taxon>
        <taxon>Sar</taxon>
        <taxon>Stramenopiles</taxon>
        <taxon>Oomycota</taxon>
        <taxon>Saprolegniomycetes</taxon>
        <taxon>Saprolegniales</taxon>
        <taxon>Verrucalvaceae</taxon>
        <taxon>Aphanomyces</taxon>
    </lineage>
</organism>
<feature type="transmembrane region" description="Helical" evidence="9">
    <location>
        <begin position="204"/>
        <end position="227"/>
    </location>
</feature>
<dbReference type="PANTHER" id="PTHR24223">
    <property type="entry name" value="ATP-BINDING CASSETTE SUB-FAMILY C"/>
    <property type="match status" value="1"/>
</dbReference>
<feature type="domain" description="ABC transmembrane type-1" evidence="10">
    <location>
        <begin position="65"/>
        <end position="235"/>
    </location>
</feature>
<dbReference type="Gene3D" id="1.20.1560.10">
    <property type="entry name" value="ABC transporter type 1, transmembrane domain"/>
    <property type="match status" value="1"/>
</dbReference>
<dbReference type="PROSITE" id="PS50929">
    <property type="entry name" value="ABC_TM1F"/>
    <property type="match status" value="1"/>
</dbReference>
<evidence type="ECO:0000259" key="10">
    <source>
        <dbReference type="PROSITE" id="PS50929"/>
    </source>
</evidence>
<dbReference type="GO" id="GO:0005524">
    <property type="term" value="F:ATP binding"/>
    <property type="evidence" value="ECO:0007669"/>
    <property type="project" value="UniProtKB-KW"/>
</dbReference>
<keyword evidence="7 9" id="KW-1133">Transmembrane helix</keyword>
<reference evidence="11" key="1">
    <citation type="submission" date="2018-07" db="EMBL/GenBank/DDBJ databases">
        <title>Annotation of Aphanomyces astaci genome assembly.</title>
        <authorList>
            <person name="Studholme D.J."/>
        </authorList>
    </citation>
    <scope>NUCLEOTIDE SEQUENCE [LARGE SCALE GENOMIC DNA]</scope>
    <source>
        <strain evidence="11">Pc</strain>
    </source>
</reference>
<keyword evidence="5" id="KW-0547">Nucleotide-binding</keyword>
<keyword evidence="6" id="KW-0067">ATP-binding</keyword>
<keyword evidence="12" id="KW-1185">Reference proteome</keyword>
<protein>
    <recommendedName>
        <fullName evidence="10">ABC transmembrane type-1 domain-containing protein</fullName>
    </recommendedName>
</protein>
<dbReference type="AlphaFoldDB" id="A0A3R7Z3U7"/>
<dbReference type="GO" id="GO:0012505">
    <property type="term" value="C:endomembrane system"/>
    <property type="evidence" value="ECO:0007669"/>
    <property type="project" value="UniProtKB-SubCell"/>
</dbReference>